<dbReference type="AlphaFoldDB" id="A0A4Z1SXU1"/>
<proteinExistence type="predicted"/>
<evidence type="ECO:0000256" key="2">
    <source>
        <dbReference type="SAM" id="MobiDB-lite"/>
    </source>
</evidence>
<dbReference type="InterPro" id="IPR036770">
    <property type="entry name" value="Ankyrin_rpt-contain_sf"/>
</dbReference>
<dbReference type="Pfam" id="PF12796">
    <property type="entry name" value="Ank_2"/>
    <property type="match status" value="2"/>
</dbReference>
<feature type="compositionally biased region" description="Polar residues" evidence="2">
    <location>
        <begin position="309"/>
        <end position="337"/>
    </location>
</feature>
<reference evidence="3 4" key="1">
    <citation type="submission" date="2019-05" db="EMBL/GenBank/DDBJ databases">
        <title>The compact genome of Giardia muris reveals important steps in the evolution of intestinal protozoan parasites.</title>
        <authorList>
            <person name="Xu F."/>
            <person name="Jimenez-Gonzalez A."/>
            <person name="Einarsson E."/>
            <person name="Astvaldsson A."/>
            <person name="Peirasmaki D."/>
            <person name="Eckmann L."/>
            <person name="Andersson J.O."/>
            <person name="Svard S.G."/>
            <person name="Jerlstrom-Hultqvist J."/>
        </authorList>
    </citation>
    <scope>NUCLEOTIDE SEQUENCE [LARGE SCALE GENOMIC DNA]</scope>
    <source>
        <strain evidence="3 4">Roberts-Thomson</strain>
    </source>
</reference>
<dbReference type="EMBL" id="VDLU01000005">
    <property type="protein sequence ID" value="TNJ26503.1"/>
    <property type="molecule type" value="Genomic_DNA"/>
</dbReference>
<feature type="region of interest" description="Disordered" evidence="2">
    <location>
        <begin position="286"/>
        <end position="337"/>
    </location>
</feature>
<dbReference type="SUPFAM" id="SSF48403">
    <property type="entry name" value="Ankyrin repeat"/>
    <property type="match status" value="1"/>
</dbReference>
<feature type="compositionally biased region" description="Low complexity" evidence="2">
    <location>
        <begin position="1"/>
        <end position="27"/>
    </location>
</feature>
<feature type="region of interest" description="Disordered" evidence="2">
    <location>
        <begin position="1"/>
        <end position="38"/>
    </location>
</feature>
<evidence type="ECO:0000256" key="1">
    <source>
        <dbReference type="SAM" id="Coils"/>
    </source>
</evidence>
<evidence type="ECO:0000313" key="3">
    <source>
        <dbReference type="EMBL" id="TNJ26503.1"/>
    </source>
</evidence>
<organism evidence="3 4">
    <name type="scientific">Giardia muris</name>
    <dbReference type="NCBI Taxonomy" id="5742"/>
    <lineage>
        <taxon>Eukaryota</taxon>
        <taxon>Metamonada</taxon>
        <taxon>Diplomonadida</taxon>
        <taxon>Hexamitidae</taxon>
        <taxon>Giardiinae</taxon>
        <taxon>Giardia</taxon>
    </lineage>
</organism>
<name>A0A4Z1SXU1_GIAMU</name>
<comment type="caution">
    <text evidence="3">The sequence shown here is derived from an EMBL/GenBank/DDBJ whole genome shotgun (WGS) entry which is preliminary data.</text>
</comment>
<dbReference type="Gene3D" id="1.25.40.20">
    <property type="entry name" value="Ankyrin repeat-containing domain"/>
    <property type="match status" value="1"/>
</dbReference>
<protein>
    <submittedName>
        <fullName evidence="3">Ankyrin repeat protein 1</fullName>
    </submittedName>
</protein>
<dbReference type="Proteomes" id="UP000315496">
    <property type="component" value="Chromosome 5"/>
</dbReference>
<sequence>MSAHGLSYTSQDLSLSSSRARASLTPLGERQDMPKAEPNNPFPIIGGIDMGTGFAPSSGPGAVAEDKQVSRQYVPYTDIKGRIPHDRTNFSVNYIPSILTTGLRDQSGRAAIDPPQKTPAQFAGERPCDYYGIRLFCTCIECSSKLSELATQLSTRDAEIERLSRELDRMREICRAAVRKMRLCHTCHVDPLVTEAAELLREELAQARLSKAPTGNERAPKYFFPIKHVDFAESISSRLRAAASARSRRSLRKTMSGYLEMTGGLPSIDEHVVELDSFQKAVARLESAPVPSSPGRKYPYRSPDRMGSVSGSLTTTALGLGQSSRHASRSGSAQSSCITTPLAGSLTQTDLTYELQKSSVGTSVSMGLSRSPRRRSGSTSLVETQGSVFESDMQKRTELMYAAHLGDVVTVQRLAPVQAGTVDIFGRTALSYAAEFGHPECVQILKEAEARLVDNEGMTALMYAASFGHANVVKVLAPLEAGILRTADNATALMAAAANGQDECIPYLTEAEAGLMTTHGCTALMLAALCCHLACTIRLLPLERTLVTPTGRDALSFAREGGNELVIHELERAYRVDNRLV</sequence>
<dbReference type="PANTHER" id="PTHR24120:SF4">
    <property type="entry name" value="GH07239P"/>
    <property type="match status" value="1"/>
</dbReference>
<dbReference type="SMART" id="SM00248">
    <property type="entry name" value="ANK"/>
    <property type="match status" value="5"/>
</dbReference>
<feature type="coiled-coil region" evidence="1">
    <location>
        <begin position="146"/>
        <end position="180"/>
    </location>
</feature>
<keyword evidence="4" id="KW-1185">Reference proteome</keyword>
<evidence type="ECO:0000313" key="4">
    <source>
        <dbReference type="Proteomes" id="UP000315496"/>
    </source>
</evidence>
<accession>A0A4Z1SXU1</accession>
<dbReference type="InterPro" id="IPR002110">
    <property type="entry name" value="Ankyrin_rpt"/>
</dbReference>
<dbReference type="PANTHER" id="PTHR24120">
    <property type="entry name" value="GH07239P"/>
    <property type="match status" value="1"/>
</dbReference>
<dbReference type="OrthoDB" id="426293at2759"/>
<gene>
    <name evidence="3" type="ORF">GMRT_10506</name>
</gene>
<dbReference type="VEuPathDB" id="GiardiaDB:GMRT_10506"/>
<keyword evidence="1" id="KW-0175">Coiled coil</keyword>
<feature type="region of interest" description="Disordered" evidence="2">
    <location>
        <begin position="362"/>
        <end position="385"/>
    </location>
</feature>